<dbReference type="OrthoDB" id="3938054at2759"/>
<sequence length="66" mass="7563">VVLFASTIAKPEESIKRERKRPSKTSTNAKYIRLVFGDLAVKVLAIPIFIDLYNLMEVLFGSWKYS</sequence>
<gene>
    <name evidence="2" type="ORF">K469DRAFT_599338</name>
</gene>
<keyword evidence="3" id="KW-1185">Reference proteome</keyword>
<dbReference type="AlphaFoldDB" id="A0A6A6DGT7"/>
<keyword evidence="1" id="KW-0472">Membrane</keyword>
<feature type="transmembrane region" description="Helical" evidence="1">
    <location>
        <begin position="31"/>
        <end position="50"/>
    </location>
</feature>
<keyword evidence="1" id="KW-0812">Transmembrane</keyword>
<evidence type="ECO:0000313" key="3">
    <source>
        <dbReference type="Proteomes" id="UP000800200"/>
    </source>
</evidence>
<organism evidence="2 3">
    <name type="scientific">Zopfia rhizophila CBS 207.26</name>
    <dbReference type="NCBI Taxonomy" id="1314779"/>
    <lineage>
        <taxon>Eukaryota</taxon>
        <taxon>Fungi</taxon>
        <taxon>Dikarya</taxon>
        <taxon>Ascomycota</taxon>
        <taxon>Pezizomycotina</taxon>
        <taxon>Dothideomycetes</taxon>
        <taxon>Dothideomycetes incertae sedis</taxon>
        <taxon>Zopfiaceae</taxon>
        <taxon>Zopfia</taxon>
    </lineage>
</organism>
<protein>
    <submittedName>
        <fullName evidence="2">Uncharacterized protein</fullName>
    </submittedName>
</protein>
<name>A0A6A6DGT7_9PEZI</name>
<keyword evidence="1" id="KW-1133">Transmembrane helix</keyword>
<accession>A0A6A6DGT7</accession>
<evidence type="ECO:0000313" key="2">
    <source>
        <dbReference type="EMBL" id="KAF2178677.1"/>
    </source>
</evidence>
<evidence type="ECO:0000256" key="1">
    <source>
        <dbReference type="SAM" id="Phobius"/>
    </source>
</evidence>
<feature type="non-terminal residue" evidence="2">
    <location>
        <position position="1"/>
    </location>
</feature>
<reference evidence="2" key="1">
    <citation type="journal article" date="2020" name="Stud. Mycol.">
        <title>101 Dothideomycetes genomes: a test case for predicting lifestyles and emergence of pathogens.</title>
        <authorList>
            <person name="Haridas S."/>
            <person name="Albert R."/>
            <person name="Binder M."/>
            <person name="Bloem J."/>
            <person name="Labutti K."/>
            <person name="Salamov A."/>
            <person name="Andreopoulos B."/>
            <person name="Baker S."/>
            <person name="Barry K."/>
            <person name="Bills G."/>
            <person name="Bluhm B."/>
            <person name="Cannon C."/>
            <person name="Castanera R."/>
            <person name="Culley D."/>
            <person name="Daum C."/>
            <person name="Ezra D."/>
            <person name="Gonzalez J."/>
            <person name="Henrissat B."/>
            <person name="Kuo A."/>
            <person name="Liang C."/>
            <person name="Lipzen A."/>
            <person name="Lutzoni F."/>
            <person name="Magnuson J."/>
            <person name="Mondo S."/>
            <person name="Nolan M."/>
            <person name="Ohm R."/>
            <person name="Pangilinan J."/>
            <person name="Park H.-J."/>
            <person name="Ramirez L."/>
            <person name="Alfaro M."/>
            <person name="Sun H."/>
            <person name="Tritt A."/>
            <person name="Yoshinaga Y."/>
            <person name="Zwiers L.-H."/>
            <person name="Turgeon B."/>
            <person name="Goodwin S."/>
            <person name="Spatafora J."/>
            <person name="Crous P."/>
            <person name="Grigoriev I."/>
        </authorList>
    </citation>
    <scope>NUCLEOTIDE SEQUENCE</scope>
    <source>
        <strain evidence="2">CBS 207.26</strain>
    </source>
</reference>
<dbReference type="Proteomes" id="UP000800200">
    <property type="component" value="Unassembled WGS sequence"/>
</dbReference>
<dbReference type="EMBL" id="ML994674">
    <property type="protein sequence ID" value="KAF2178677.1"/>
    <property type="molecule type" value="Genomic_DNA"/>
</dbReference>
<proteinExistence type="predicted"/>